<reference evidence="2" key="2">
    <citation type="submission" date="2020-09" db="EMBL/GenBank/DDBJ databases">
        <authorList>
            <person name="Sun Q."/>
            <person name="Zhou Y."/>
        </authorList>
    </citation>
    <scope>NUCLEOTIDE SEQUENCE</scope>
    <source>
        <strain evidence="2">CGMCC 4.7312</strain>
    </source>
</reference>
<protein>
    <submittedName>
        <fullName evidence="2">Uncharacterized protein</fullName>
    </submittedName>
</protein>
<sequence>MDVDAADRLRGVLLAGAGVVVLLVGGWWWRAEAPTSTRAAAGIAEGESAVVREQPDAASTVLVDARTGAVIRLPVGGLAVESGQGDPGRSQERAGVAEWTERARLSPGDALIRQGQLAVGESRLLLFSCTGPGELLIQVFGGRAADPMTVGCAGAVAMIEIIGTGGLVQVSLSPAGAAPLDVRAQLMPNG</sequence>
<keyword evidence="1" id="KW-0472">Membrane</keyword>
<comment type="caution">
    <text evidence="2">The sequence shown here is derived from an EMBL/GenBank/DDBJ whole genome shotgun (WGS) entry which is preliminary data.</text>
</comment>
<gene>
    <name evidence="2" type="ORF">GCM10011608_13880</name>
</gene>
<evidence type="ECO:0000313" key="3">
    <source>
        <dbReference type="Proteomes" id="UP000608890"/>
    </source>
</evidence>
<feature type="transmembrane region" description="Helical" evidence="1">
    <location>
        <begin position="12"/>
        <end position="29"/>
    </location>
</feature>
<keyword evidence="1" id="KW-0812">Transmembrane</keyword>
<dbReference type="EMBL" id="BMNB01000005">
    <property type="protein sequence ID" value="GGM30517.1"/>
    <property type="molecule type" value="Genomic_DNA"/>
</dbReference>
<name>A0A917TNH7_9ACTN</name>
<evidence type="ECO:0000313" key="2">
    <source>
        <dbReference type="EMBL" id="GGM30517.1"/>
    </source>
</evidence>
<keyword evidence="3" id="KW-1185">Reference proteome</keyword>
<dbReference type="AlphaFoldDB" id="A0A917TNH7"/>
<accession>A0A917TNH7</accession>
<proteinExistence type="predicted"/>
<reference evidence="2" key="1">
    <citation type="journal article" date="2014" name="Int. J. Syst. Evol. Microbiol.">
        <title>Complete genome sequence of Corynebacterium casei LMG S-19264T (=DSM 44701T), isolated from a smear-ripened cheese.</title>
        <authorList>
            <consortium name="US DOE Joint Genome Institute (JGI-PGF)"/>
            <person name="Walter F."/>
            <person name="Albersmeier A."/>
            <person name="Kalinowski J."/>
            <person name="Ruckert C."/>
        </authorList>
    </citation>
    <scope>NUCLEOTIDE SEQUENCE</scope>
    <source>
        <strain evidence="2">CGMCC 4.7312</strain>
    </source>
</reference>
<organism evidence="2 3">
    <name type="scientific">Micromonospora sonchi</name>
    <dbReference type="NCBI Taxonomy" id="1763543"/>
    <lineage>
        <taxon>Bacteria</taxon>
        <taxon>Bacillati</taxon>
        <taxon>Actinomycetota</taxon>
        <taxon>Actinomycetes</taxon>
        <taxon>Micromonosporales</taxon>
        <taxon>Micromonosporaceae</taxon>
        <taxon>Micromonospora</taxon>
    </lineage>
</organism>
<evidence type="ECO:0000256" key="1">
    <source>
        <dbReference type="SAM" id="Phobius"/>
    </source>
</evidence>
<keyword evidence="1" id="KW-1133">Transmembrane helix</keyword>
<dbReference type="RefSeq" id="WP_189041703.1">
    <property type="nucleotide sequence ID" value="NZ_BMNB01000005.1"/>
</dbReference>
<dbReference type="Proteomes" id="UP000608890">
    <property type="component" value="Unassembled WGS sequence"/>
</dbReference>